<evidence type="ECO:0000313" key="10">
    <source>
        <dbReference type="EMBL" id="MBB5172410.1"/>
    </source>
</evidence>
<evidence type="ECO:0000256" key="1">
    <source>
        <dbReference type="ARBA" id="ARBA00004370"/>
    </source>
</evidence>
<keyword evidence="2 8" id="KW-0349">Heme</keyword>
<dbReference type="InterPro" id="IPR016002">
    <property type="entry name" value="Succ_DH_cyt_b558_Firmicute"/>
</dbReference>
<evidence type="ECO:0000256" key="6">
    <source>
        <dbReference type="ARBA" id="ARBA00023004"/>
    </source>
</evidence>
<keyword evidence="5 9" id="KW-1133">Transmembrane helix</keyword>
<comment type="subcellular location">
    <subcellularLocation>
        <location evidence="1">Membrane</location>
    </subcellularLocation>
</comment>
<feature type="transmembrane region" description="Helical" evidence="9">
    <location>
        <begin position="57"/>
        <end position="76"/>
    </location>
</feature>
<dbReference type="GO" id="GO:0016020">
    <property type="term" value="C:membrane"/>
    <property type="evidence" value="ECO:0007669"/>
    <property type="project" value="UniProtKB-SubCell"/>
</dbReference>
<evidence type="ECO:0000256" key="5">
    <source>
        <dbReference type="ARBA" id="ARBA00022989"/>
    </source>
</evidence>
<dbReference type="Proteomes" id="UP000551878">
    <property type="component" value="Unassembled WGS sequence"/>
</dbReference>
<dbReference type="PIRSF" id="PIRSF000170">
    <property type="entry name" value="Succ_dh_cyt_b558"/>
    <property type="match status" value="1"/>
</dbReference>
<keyword evidence="7 9" id="KW-0472">Membrane</keyword>
<dbReference type="InterPro" id="IPR011138">
    <property type="entry name" value="Cytochrome_b-558"/>
</dbReference>
<proteinExistence type="predicted"/>
<protein>
    <submittedName>
        <fullName evidence="10">Succinate dehydrogenase / fumarate reductase cytochrome b subunit</fullName>
    </submittedName>
</protein>
<accession>A0A840QM49</accession>
<keyword evidence="3 9" id="KW-0812">Transmembrane</keyword>
<dbReference type="Gene3D" id="1.20.1300.10">
    <property type="entry name" value="Fumarate reductase/succinate dehydrogenase, transmembrane subunit"/>
    <property type="match status" value="1"/>
</dbReference>
<dbReference type="InterPro" id="IPR034804">
    <property type="entry name" value="SQR/QFR_C/D"/>
</dbReference>
<dbReference type="InterPro" id="IPR000701">
    <property type="entry name" value="SuccDH_FuR_B_TM-su"/>
</dbReference>
<evidence type="ECO:0000256" key="7">
    <source>
        <dbReference type="ARBA" id="ARBA00023136"/>
    </source>
</evidence>
<dbReference type="Pfam" id="PF01127">
    <property type="entry name" value="Sdh_cyt"/>
    <property type="match status" value="1"/>
</dbReference>
<feature type="transmembrane region" description="Helical" evidence="9">
    <location>
        <begin position="181"/>
        <end position="201"/>
    </location>
</feature>
<feature type="transmembrane region" description="Helical" evidence="9">
    <location>
        <begin position="97"/>
        <end position="115"/>
    </location>
</feature>
<evidence type="ECO:0000313" key="11">
    <source>
        <dbReference type="Proteomes" id="UP000551878"/>
    </source>
</evidence>
<keyword evidence="4 8" id="KW-0479">Metal-binding</keyword>
<feature type="binding site" description="axial binding residue" evidence="8">
    <location>
        <position position="155"/>
    </location>
    <ligand>
        <name>heme</name>
        <dbReference type="ChEBI" id="CHEBI:30413"/>
    </ligand>
    <ligandPart>
        <name>Fe</name>
        <dbReference type="ChEBI" id="CHEBI:18248"/>
    </ligandPart>
</feature>
<gene>
    <name evidence="10" type="ORF">HNQ41_000554</name>
</gene>
<dbReference type="PANTHER" id="PTHR41910:SF1">
    <property type="entry name" value="SUCCINATE DEHYDROGENASE HYDROPHOBIC MEMBRANE ANCHOR SUBUNIT"/>
    <property type="match status" value="1"/>
</dbReference>
<dbReference type="AlphaFoldDB" id="A0A840QM49"/>
<evidence type="ECO:0000256" key="9">
    <source>
        <dbReference type="SAM" id="Phobius"/>
    </source>
</evidence>
<name>A0A840QM49_9BACI</name>
<keyword evidence="6 8" id="KW-0408">Iron</keyword>
<feature type="binding site" description="axial binding residue" evidence="8">
    <location>
        <position position="70"/>
    </location>
    <ligand>
        <name>heme</name>
        <dbReference type="ChEBI" id="CHEBI:30413"/>
    </ligand>
    <ligandPart>
        <name>Fe</name>
        <dbReference type="ChEBI" id="CHEBI:18248"/>
    </ligandPart>
</feature>
<dbReference type="GO" id="GO:0046872">
    <property type="term" value="F:metal ion binding"/>
    <property type="evidence" value="ECO:0007669"/>
    <property type="project" value="UniProtKB-KW"/>
</dbReference>
<evidence type="ECO:0000256" key="8">
    <source>
        <dbReference type="PIRSR" id="PIRSR000170-1"/>
    </source>
</evidence>
<comment type="caution">
    <text evidence="10">The sequence shown here is derived from an EMBL/GenBank/DDBJ whole genome shotgun (WGS) entry which is preliminary data.</text>
</comment>
<reference evidence="10 11" key="1">
    <citation type="submission" date="2020-08" db="EMBL/GenBank/DDBJ databases">
        <title>Genomic Encyclopedia of Type Strains, Phase IV (KMG-IV): sequencing the most valuable type-strain genomes for metagenomic binning, comparative biology and taxonomic classification.</title>
        <authorList>
            <person name="Goeker M."/>
        </authorList>
    </citation>
    <scope>NUCLEOTIDE SEQUENCE [LARGE SCALE GENOMIC DNA]</scope>
    <source>
        <strain evidence="10 11">DSM 24696</strain>
    </source>
</reference>
<evidence type="ECO:0000256" key="4">
    <source>
        <dbReference type="ARBA" id="ARBA00022723"/>
    </source>
</evidence>
<feature type="transmembrane region" description="Helical" evidence="9">
    <location>
        <begin position="140"/>
        <end position="160"/>
    </location>
</feature>
<evidence type="ECO:0000256" key="2">
    <source>
        <dbReference type="ARBA" id="ARBA00022617"/>
    </source>
</evidence>
<feature type="binding site" description="axial binding residue" evidence="8">
    <location>
        <position position="28"/>
    </location>
    <ligand>
        <name>heme</name>
        <dbReference type="ChEBI" id="CHEBI:30413"/>
    </ligand>
    <ligandPart>
        <name>Fe</name>
        <dbReference type="ChEBI" id="CHEBI:18248"/>
    </ligandPart>
</feature>
<dbReference type="EMBL" id="JACHHB010000002">
    <property type="protein sequence ID" value="MBB5172410.1"/>
    <property type="molecule type" value="Genomic_DNA"/>
</dbReference>
<dbReference type="NCBIfam" id="TIGR02046">
    <property type="entry name" value="sdhC_b558_fam"/>
    <property type="match status" value="1"/>
</dbReference>
<keyword evidence="11" id="KW-1185">Reference proteome</keyword>
<dbReference type="SUPFAM" id="SSF81343">
    <property type="entry name" value="Fumarate reductase respiratory complex transmembrane subunits"/>
    <property type="match status" value="1"/>
</dbReference>
<evidence type="ECO:0000256" key="3">
    <source>
        <dbReference type="ARBA" id="ARBA00022692"/>
    </source>
</evidence>
<feature type="transmembrane region" description="Helical" evidence="9">
    <location>
        <begin position="12"/>
        <end position="37"/>
    </location>
</feature>
<feature type="binding site" description="axial binding residue" evidence="8">
    <location>
        <position position="113"/>
    </location>
    <ligand>
        <name>heme</name>
        <dbReference type="ChEBI" id="CHEBI:30413"/>
    </ligand>
    <ligandPart>
        <name>Fe</name>
        <dbReference type="ChEBI" id="CHEBI:18248"/>
    </ligandPart>
</feature>
<dbReference type="InterPro" id="IPR039023">
    <property type="entry name" value="SdhC_prok"/>
</dbReference>
<organism evidence="10 11">
    <name type="scientific">Texcoconibacillus texcoconensis</name>
    <dbReference type="NCBI Taxonomy" id="1095777"/>
    <lineage>
        <taxon>Bacteria</taxon>
        <taxon>Bacillati</taxon>
        <taxon>Bacillota</taxon>
        <taxon>Bacilli</taxon>
        <taxon>Bacillales</taxon>
        <taxon>Bacillaceae</taxon>
        <taxon>Texcoconibacillus</taxon>
    </lineage>
</organism>
<dbReference type="PANTHER" id="PTHR41910">
    <property type="entry name" value="SUCCINATE DEHYDROGENASE 2 MEMBRANE SUBUNIT SDHC"/>
    <property type="match status" value="1"/>
</dbReference>
<sequence>MKQDRTYFWRKVHSLSGLIPIGVFLIIHLSVNFTAILGEEAYNEAAAFMGSLPFNTILAIFVIYIPILFHGIYGIFISREAKNNISSYRYERNWYFYLQRLSGIIALLFIIWHVATTRVPATFGAEVNFDMIANLVKNPIYLVFFIVGTLMTIFHFANGVRTMLITWGITVSEKSQRLGKFIAVTLFILLSAIGIVAIFAFV</sequence>